<proteinExistence type="predicted"/>
<reference evidence="1" key="2">
    <citation type="submission" date="2019-01" db="UniProtKB">
        <authorList>
            <consortium name="EnsemblPlants"/>
        </authorList>
    </citation>
    <scope>IDENTIFICATION</scope>
    <source>
        <strain evidence="1">cv. Heinz 1706</strain>
    </source>
</reference>
<organism evidence="1">
    <name type="scientific">Solanum lycopersicum</name>
    <name type="common">Tomato</name>
    <name type="synonym">Lycopersicon esculentum</name>
    <dbReference type="NCBI Taxonomy" id="4081"/>
    <lineage>
        <taxon>Eukaryota</taxon>
        <taxon>Viridiplantae</taxon>
        <taxon>Streptophyta</taxon>
        <taxon>Embryophyta</taxon>
        <taxon>Tracheophyta</taxon>
        <taxon>Spermatophyta</taxon>
        <taxon>Magnoliopsida</taxon>
        <taxon>eudicotyledons</taxon>
        <taxon>Gunneridae</taxon>
        <taxon>Pentapetalae</taxon>
        <taxon>asterids</taxon>
        <taxon>lamiids</taxon>
        <taxon>Solanales</taxon>
        <taxon>Solanaceae</taxon>
        <taxon>Solanoideae</taxon>
        <taxon>Solaneae</taxon>
        <taxon>Solanum</taxon>
        <taxon>Solanum subgen. Lycopersicon</taxon>
    </lineage>
</organism>
<evidence type="ECO:0000313" key="1">
    <source>
        <dbReference type="EnsemblPlants" id="Solyc02g069203.1.1"/>
    </source>
</evidence>
<dbReference type="Gramene" id="Solyc02g069203.1.1">
    <property type="protein sequence ID" value="Solyc02g069203.1.1"/>
    <property type="gene ID" value="Solyc02g069203.1"/>
</dbReference>
<dbReference type="Proteomes" id="UP000004994">
    <property type="component" value="Chromosome 2"/>
</dbReference>
<reference evidence="1" key="1">
    <citation type="journal article" date="2012" name="Nature">
        <title>The tomato genome sequence provides insights into fleshy fruit evolution.</title>
        <authorList>
            <consortium name="Tomato Genome Consortium"/>
        </authorList>
    </citation>
    <scope>NUCLEOTIDE SEQUENCE [LARGE SCALE GENOMIC DNA]</scope>
    <source>
        <strain evidence="1">cv. Heinz 1706</strain>
    </source>
</reference>
<accession>A0A3Q7F1T6</accession>
<name>A0A3Q7F1T6_SOLLC</name>
<dbReference type="InParanoid" id="A0A3Q7F1T6"/>
<keyword evidence="2" id="KW-1185">Reference proteome</keyword>
<protein>
    <submittedName>
        <fullName evidence="1">Uncharacterized protein</fullName>
    </submittedName>
</protein>
<dbReference type="AlphaFoldDB" id="A0A3Q7F1T6"/>
<sequence length="83" mass="9520">MELVDRPDKALKYFQEMTLKDIQPAAVVSFYASSIARTIKFPPLRIVEEDDHARLTSMSFVQMLLSGMPILLLTESLWKYRAG</sequence>
<dbReference type="EnsemblPlants" id="Solyc02g069203.1.1">
    <property type="protein sequence ID" value="Solyc02g069203.1.1"/>
    <property type="gene ID" value="Solyc02g069203.1"/>
</dbReference>
<evidence type="ECO:0000313" key="2">
    <source>
        <dbReference type="Proteomes" id="UP000004994"/>
    </source>
</evidence>